<evidence type="ECO:0000259" key="18">
    <source>
        <dbReference type="PROSITE" id="PS50109"/>
    </source>
</evidence>
<feature type="transmembrane region" description="Helical" evidence="17">
    <location>
        <begin position="6"/>
        <end position="26"/>
    </location>
</feature>
<dbReference type="InterPro" id="IPR003661">
    <property type="entry name" value="HisK_dim/P_dom"/>
</dbReference>
<dbReference type="GeneID" id="95376402"/>
<evidence type="ECO:0000313" key="21">
    <source>
        <dbReference type="EMBL" id="QAV19185.1"/>
    </source>
</evidence>
<dbReference type="GO" id="GO:0005524">
    <property type="term" value="F:ATP binding"/>
    <property type="evidence" value="ECO:0007669"/>
    <property type="project" value="UniProtKB-KW"/>
</dbReference>
<comment type="catalytic activity">
    <reaction evidence="1">
        <text>ATP + protein L-histidine = ADP + protein N-phospho-L-histidine.</text>
        <dbReference type="EC" id="2.7.13.3"/>
    </reaction>
</comment>
<protein>
    <recommendedName>
        <fullName evidence="16">Heme sensor protein HssS</fullName>
        <ecNumber evidence="3">2.7.13.3</ecNumber>
    </recommendedName>
</protein>
<feature type="transmembrane region" description="Helical" evidence="17">
    <location>
        <begin position="163"/>
        <end position="188"/>
    </location>
</feature>
<evidence type="ECO:0000256" key="4">
    <source>
        <dbReference type="ARBA" id="ARBA00022475"/>
    </source>
</evidence>
<evidence type="ECO:0000256" key="10">
    <source>
        <dbReference type="ARBA" id="ARBA00022840"/>
    </source>
</evidence>
<dbReference type="CDD" id="cd06225">
    <property type="entry name" value="HAMP"/>
    <property type="match status" value="1"/>
</dbReference>
<evidence type="ECO:0000256" key="7">
    <source>
        <dbReference type="ARBA" id="ARBA00022692"/>
    </source>
</evidence>
<evidence type="ECO:0000256" key="15">
    <source>
        <dbReference type="ARBA" id="ARBA00037219"/>
    </source>
</evidence>
<dbReference type="PROSITE" id="PS50885">
    <property type="entry name" value="HAMP"/>
    <property type="match status" value="1"/>
</dbReference>
<dbReference type="Proteomes" id="UP001527202">
    <property type="component" value="Unassembled WGS sequence"/>
</dbReference>
<proteinExistence type="predicted"/>
<dbReference type="EMBL" id="JAMDMJ010000029">
    <property type="protein sequence ID" value="MCY9598190.1"/>
    <property type="molecule type" value="Genomic_DNA"/>
</dbReference>
<dbReference type="SMART" id="SM00387">
    <property type="entry name" value="HATPase_c"/>
    <property type="match status" value="1"/>
</dbReference>
<reference evidence="20 23" key="2">
    <citation type="submission" date="2022-05" db="EMBL/GenBank/DDBJ databases">
        <title>Genome Sequencing of Bee-Associated Microbes.</title>
        <authorList>
            <person name="Dunlap C."/>
        </authorList>
    </citation>
    <scope>NUCLEOTIDE SEQUENCE [LARGE SCALE GENOMIC DNA]</scope>
    <source>
        <strain evidence="20 23">NRRL B-23120</strain>
    </source>
</reference>
<dbReference type="Pfam" id="PF00672">
    <property type="entry name" value="HAMP"/>
    <property type="match status" value="1"/>
</dbReference>
<evidence type="ECO:0000256" key="12">
    <source>
        <dbReference type="ARBA" id="ARBA00023012"/>
    </source>
</evidence>
<dbReference type="GO" id="GO:0000155">
    <property type="term" value="F:phosphorelay sensor kinase activity"/>
    <property type="evidence" value="ECO:0007669"/>
    <property type="project" value="InterPro"/>
</dbReference>
<dbReference type="InterPro" id="IPR004358">
    <property type="entry name" value="Sig_transdc_His_kin-like_C"/>
</dbReference>
<evidence type="ECO:0000313" key="23">
    <source>
        <dbReference type="Proteomes" id="UP001527202"/>
    </source>
</evidence>
<evidence type="ECO:0000256" key="3">
    <source>
        <dbReference type="ARBA" id="ARBA00012438"/>
    </source>
</evidence>
<keyword evidence="14 17" id="KW-0472">Membrane</keyword>
<evidence type="ECO:0000313" key="20">
    <source>
        <dbReference type="EMBL" id="MCY9598190.1"/>
    </source>
</evidence>
<keyword evidence="7 17" id="KW-0812">Transmembrane</keyword>
<accession>A0A410WXM8</accession>
<keyword evidence="10" id="KW-0067">ATP-binding</keyword>
<evidence type="ECO:0000256" key="17">
    <source>
        <dbReference type="SAM" id="Phobius"/>
    </source>
</evidence>
<sequence length="459" mass="52078">MKTLYVRIVVTFLLIAVISSAAALLLSNSYYSAKLRDYNEQKILRISQEIRGLYEEIPGLAPGEYLTRIANMGFQVYAVDDSLRGTFYGSPFKHKEIERDTIVRVLNGETYHGVMEERHLLLVTGFFENSIRNSIGLPVRSGGKTIALFIRPDMEQQIGEVRILMALLLGFTFLLSLVLIVISTRFIVKPVQKLTEATNKIVGGDYNIRMDVTRRDEIGNLARHFTQMAQSLEKLDQMRQEFVANVSHEIQSPLTTIQGFAQSMLEKGASPEEERRYLRIIEEESRRLSSLSKELLTLAALDKETSALKPSSFRLDEQIRQIFITTEWQWTEKELQLQLDLPELVIRADSQLLHQVWLNLIANSIKFTRPGDTISVQIRQEQQEILVSIGDTGPGIPPEDLPHIFDRFYKGDKSRNRSRSGSGLGLSIAHKIVALHRGSIEAKSLPGEGTLFQIRLPKL</sequence>
<evidence type="ECO:0000256" key="14">
    <source>
        <dbReference type="ARBA" id="ARBA00023136"/>
    </source>
</evidence>
<dbReference type="FunFam" id="3.30.565.10:FF:000006">
    <property type="entry name" value="Sensor histidine kinase WalK"/>
    <property type="match status" value="1"/>
</dbReference>
<dbReference type="SUPFAM" id="SSF158472">
    <property type="entry name" value="HAMP domain-like"/>
    <property type="match status" value="1"/>
</dbReference>
<dbReference type="PRINTS" id="PR00344">
    <property type="entry name" value="BCTRLSENSOR"/>
</dbReference>
<dbReference type="InterPro" id="IPR003660">
    <property type="entry name" value="HAMP_dom"/>
</dbReference>
<dbReference type="GO" id="GO:0005886">
    <property type="term" value="C:plasma membrane"/>
    <property type="evidence" value="ECO:0007669"/>
    <property type="project" value="UniProtKB-SubCell"/>
</dbReference>
<reference evidence="21 22" key="1">
    <citation type="submission" date="2018-01" db="EMBL/GenBank/DDBJ databases">
        <title>The whole genome sequencing and assembly of Paenibacillus chitinolyticus KCCM 41400 strain.</title>
        <authorList>
            <person name="Kim J.-Y."/>
            <person name="Park M.-K."/>
            <person name="Lee Y.-J."/>
            <person name="Yi H."/>
            <person name="Bahn Y.-S."/>
            <person name="Kim J.F."/>
            <person name="Lee D.-W."/>
        </authorList>
    </citation>
    <scope>NUCLEOTIDE SEQUENCE [LARGE SCALE GENOMIC DNA]</scope>
    <source>
        <strain evidence="21 22">KCCM 41400</strain>
    </source>
</reference>
<evidence type="ECO:0000256" key="9">
    <source>
        <dbReference type="ARBA" id="ARBA00022777"/>
    </source>
</evidence>
<dbReference type="Pfam" id="PF00512">
    <property type="entry name" value="HisKA"/>
    <property type="match status" value="1"/>
</dbReference>
<dbReference type="OrthoDB" id="9813151at2"/>
<keyword evidence="6" id="KW-0808">Transferase</keyword>
<evidence type="ECO:0000256" key="13">
    <source>
        <dbReference type="ARBA" id="ARBA00023026"/>
    </source>
</evidence>
<evidence type="ECO:0000256" key="16">
    <source>
        <dbReference type="ARBA" id="ARBA00040841"/>
    </source>
</evidence>
<dbReference type="PROSITE" id="PS50109">
    <property type="entry name" value="HIS_KIN"/>
    <property type="match status" value="1"/>
</dbReference>
<dbReference type="SUPFAM" id="SSF55874">
    <property type="entry name" value="ATPase domain of HSP90 chaperone/DNA topoisomerase II/histidine kinase"/>
    <property type="match status" value="1"/>
</dbReference>
<keyword evidence="12" id="KW-0902">Two-component regulatory system</keyword>
<dbReference type="InterPro" id="IPR050398">
    <property type="entry name" value="HssS/ArlS-like"/>
</dbReference>
<evidence type="ECO:0000313" key="22">
    <source>
        <dbReference type="Proteomes" id="UP000288943"/>
    </source>
</evidence>
<dbReference type="Proteomes" id="UP000288943">
    <property type="component" value="Chromosome"/>
</dbReference>
<evidence type="ECO:0000256" key="2">
    <source>
        <dbReference type="ARBA" id="ARBA00004651"/>
    </source>
</evidence>
<keyword evidence="11 17" id="KW-1133">Transmembrane helix</keyword>
<dbReference type="InterPro" id="IPR036097">
    <property type="entry name" value="HisK_dim/P_sf"/>
</dbReference>
<evidence type="ECO:0000256" key="5">
    <source>
        <dbReference type="ARBA" id="ARBA00022553"/>
    </source>
</evidence>
<gene>
    <name evidence="20" type="ORF">M5X16_20795</name>
    <name evidence="21" type="ORF">PC41400_16450</name>
</gene>
<evidence type="ECO:0000256" key="11">
    <source>
        <dbReference type="ARBA" id="ARBA00022989"/>
    </source>
</evidence>
<evidence type="ECO:0000256" key="6">
    <source>
        <dbReference type="ARBA" id="ARBA00022679"/>
    </source>
</evidence>
<dbReference type="EC" id="2.7.13.3" evidence="3"/>
<evidence type="ECO:0000256" key="1">
    <source>
        <dbReference type="ARBA" id="ARBA00000085"/>
    </source>
</evidence>
<dbReference type="Gene3D" id="6.10.340.10">
    <property type="match status" value="1"/>
</dbReference>
<dbReference type="KEGG" id="pchi:PC41400_16450"/>
<dbReference type="SMART" id="SM00304">
    <property type="entry name" value="HAMP"/>
    <property type="match status" value="1"/>
</dbReference>
<feature type="domain" description="Histidine kinase" evidence="18">
    <location>
        <begin position="245"/>
        <end position="459"/>
    </location>
</feature>
<dbReference type="AlphaFoldDB" id="A0A410WXM8"/>
<dbReference type="InterPro" id="IPR005467">
    <property type="entry name" value="His_kinase_dom"/>
</dbReference>
<organism evidence="21 22">
    <name type="scientific">Paenibacillus chitinolyticus</name>
    <dbReference type="NCBI Taxonomy" id="79263"/>
    <lineage>
        <taxon>Bacteria</taxon>
        <taxon>Bacillati</taxon>
        <taxon>Bacillota</taxon>
        <taxon>Bacilli</taxon>
        <taxon>Bacillales</taxon>
        <taxon>Paenibacillaceae</taxon>
        <taxon>Paenibacillus</taxon>
    </lineage>
</organism>
<dbReference type="PANTHER" id="PTHR45528:SF11">
    <property type="entry name" value="HISTIDINE KINASE"/>
    <property type="match status" value="1"/>
</dbReference>
<dbReference type="InterPro" id="IPR003594">
    <property type="entry name" value="HATPase_dom"/>
</dbReference>
<evidence type="ECO:0000259" key="19">
    <source>
        <dbReference type="PROSITE" id="PS50885"/>
    </source>
</evidence>
<dbReference type="CDD" id="cd00082">
    <property type="entry name" value="HisKA"/>
    <property type="match status" value="1"/>
</dbReference>
<keyword evidence="8" id="KW-0547">Nucleotide-binding</keyword>
<comment type="function">
    <text evidence="15">Member of the two-component regulatory system HssS/HssR involved in intracellular heme homeostasis and tempering of staphylococcal virulence. HssS functions as a heme sensor histidine kinase which is autophosphorylated at a histidine residue and transfers its phosphate group to an aspartate residue of HssR. HssR/HssS activates the expression of hrtAB, an efflux pump, in response to extracellular heme, hemin, hemoglobin or blood.</text>
</comment>
<dbReference type="Gene3D" id="3.30.565.10">
    <property type="entry name" value="Histidine kinase-like ATPase, C-terminal domain"/>
    <property type="match status" value="1"/>
</dbReference>
<dbReference type="SMART" id="SM00388">
    <property type="entry name" value="HisKA"/>
    <property type="match status" value="1"/>
</dbReference>
<feature type="domain" description="HAMP" evidence="19">
    <location>
        <begin position="185"/>
        <end position="237"/>
    </location>
</feature>
<keyword evidence="23" id="KW-1185">Reference proteome</keyword>
<dbReference type="CDD" id="cd00075">
    <property type="entry name" value="HATPase"/>
    <property type="match status" value="1"/>
</dbReference>
<evidence type="ECO:0000256" key="8">
    <source>
        <dbReference type="ARBA" id="ARBA00022741"/>
    </source>
</evidence>
<dbReference type="Gene3D" id="1.10.287.130">
    <property type="match status" value="1"/>
</dbReference>
<keyword evidence="4" id="KW-1003">Cell membrane</keyword>
<keyword evidence="5" id="KW-0597">Phosphoprotein</keyword>
<dbReference type="InterPro" id="IPR036890">
    <property type="entry name" value="HATPase_C_sf"/>
</dbReference>
<name>A0A410WXM8_9BACL</name>
<comment type="subcellular location">
    <subcellularLocation>
        <location evidence="2">Cell membrane</location>
        <topology evidence="2">Multi-pass membrane protein</topology>
    </subcellularLocation>
</comment>
<dbReference type="EMBL" id="CP026520">
    <property type="protein sequence ID" value="QAV19185.1"/>
    <property type="molecule type" value="Genomic_DNA"/>
</dbReference>
<dbReference type="Pfam" id="PF02518">
    <property type="entry name" value="HATPase_c"/>
    <property type="match status" value="1"/>
</dbReference>
<keyword evidence="13" id="KW-0843">Virulence</keyword>
<dbReference type="FunFam" id="1.10.287.130:FF:000001">
    <property type="entry name" value="Two-component sensor histidine kinase"/>
    <property type="match status" value="1"/>
</dbReference>
<dbReference type="SUPFAM" id="SSF47384">
    <property type="entry name" value="Homodimeric domain of signal transducing histidine kinase"/>
    <property type="match status" value="1"/>
</dbReference>
<keyword evidence="9 21" id="KW-0418">Kinase</keyword>
<dbReference type="RefSeq" id="WP_042226019.1">
    <property type="nucleotide sequence ID" value="NZ_CP026520.1"/>
</dbReference>
<dbReference type="PANTHER" id="PTHR45528">
    <property type="entry name" value="SENSOR HISTIDINE KINASE CPXA"/>
    <property type="match status" value="1"/>
</dbReference>